<sequence>MKLRSLTLDALTIDDERSFRHVALYGDLKQALLRDGYRFRVPEADASWDRVVFLNLTFWSASEQGDLIPGDHIAADVVAHVAWHHLAHRALSGAGAPPSAEALLLAEAIASAFDLYLVGRLLGHAPDAEFLATQVPAMAEAAEAAGLSDAAFEALLASVSADPERAFEDLRALLFDVTTALRPCDSLSRAAEILAGFDAHRFAPLLHHYELSNWILSTRPLPSSPDPGARAVDAALRSAPVALAWLEERWVRPPAPMPPTSSDGAPST</sequence>
<organism evidence="1 2">
    <name type="scientific">Sorangium cellulosum</name>
    <name type="common">Polyangium cellulosum</name>
    <dbReference type="NCBI Taxonomy" id="56"/>
    <lineage>
        <taxon>Bacteria</taxon>
        <taxon>Pseudomonadati</taxon>
        <taxon>Myxococcota</taxon>
        <taxon>Polyangia</taxon>
        <taxon>Polyangiales</taxon>
        <taxon>Polyangiaceae</taxon>
        <taxon>Sorangium</taxon>
    </lineage>
</organism>
<proteinExistence type="predicted"/>
<dbReference type="RefSeq" id="WP_129345843.1">
    <property type="nucleotide sequence ID" value="NZ_CP012670.1"/>
</dbReference>
<evidence type="ECO:0000313" key="1">
    <source>
        <dbReference type="EMBL" id="AUX20576.1"/>
    </source>
</evidence>
<protein>
    <submittedName>
        <fullName evidence="1">Uncharacterized protein</fullName>
    </submittedName>
</protein>
<dbReference type="AlphaFoldDB" id="A0A4P2PVT4"/>
<reference evidence="1 2" key="1">
    <citation type="submission" date="2015-09" db="EMBL/GenBank/DDBJ databases">
        <title>Sorangium comparison.</title>
        <authorList>
            <person name="Zaburannyi N."/>
            <person name="Bunk B."/>
            <person name="Overmann J."/>
            <person name="Mueller R."/>
        </authorList>
    </citation>
    <scope>NUCLEOTIDE SEQUENCE [LARGE SCALE GENOMIC DNA]</scope>
    <source>
        <strain evidence="1 2">So ceGT47</strain>
    </source>
</reference>
<dbReference type="OrthoDB" id="5505614at2"/>
<dbReference type="EMBL" id="CP012670">
    <property type="protein sequence ID" value="AUX20576.1"/>
    <property type="molecule type" value="Genomic_DNA"/>
</dbReference>
<accession>A0A4P2PVT4</accession>
<name>A0A4P2PVT4_SORCE</name>
<gene>
    <name evidence="1" type="ORF">SOCEGT47_010480</name>
</gene>
<dbReference type="Proteomes" id="UP000295781">
    <property type="component" value="Chromosome"/>
</dbReference>
<evidence type="ECO:0000313" key="2">
    <source>
        <dbReference type="Proteomes" id="UP000295781"/>
    </source>
</evidence>